<keyword evidence="1" id="KW-1133">Transmembrane helix</keyword>
<feature type="transmembrane region" description="Helical" evidence="1">
    <location>
        <begin position="35"/>
        <end position="57"/>
    </location>
</feature>
<evidence type="ECO:0000313" key="2">
    <source>
        <dbReference type="EMBL" id="CDW91856.1"/>
    </source>
</evidence>
<gene>
    <name evidence="2" type="primary">Contig15167.g16159</name>
    <name evidence="2" type="ORF">STYLEM_21017</name>
</gene>
<dbReference type="AlphaFoldDB" id="A0A078BCC5"/>
<dbReference type="Proteomes" id="UP000039865">
    <property type="component" value="Unassembled WGS sequence"/>
</dbReference>
<feature type="transmembrane region" description="Helical" evidence="1">
    <location>
        <begin position="116"/>
        <end position="136"/>
    </location>
</feature>
<evidence type="ECO:0000313" key="3">
    <source>
        <dbReference type="Proteomes" id="UP000039865"/>
    </source>
</evidence>
<protein>
    <recommendedName>
        <fullName evidence="4">Transmembrane protein</fullName>
    </recommendedName>
</protein>
<feature type="transmembrane region" description="Helical" evidence="1">
    <location>
        <begin position="86"/>
        <end position="109"/>
    </location>
</feature>
<reference evidence="2 3" key="1">
    <citation type="submission" date="2014-06" db="EMBL/GenBank/DDBJ databases">
        <authorList>
            <person name="Swart Estienne"/>
        </authorList>
    </citation>
    <scope>NUCLEOTIDE SEQUENCE [LARGE SCALE GENOMIC DNA]</scope>
    <source>
        <strain evidence="2 3">130c</strain>
    </source>
</reference>
<evidence type="ECO:0008006" key="4">
    <source>
        <dbReference type="Google" id="ProtNLM"/>
    </source>
</evidence>
<evidence type="ECO:0000256" key="1">
    <source>
        <dbReference type="SAM" id="Phobius"/>
    </source>
</evidence>
<keyword evidence="3" id="KW-1185">Reference proteome</keyword>
<organism evidence="2 3">
    <name type="scientific">Stylonychia lemnae</name>
    <name type="common">Ciliate</name>
    <dbReference type="NCBI Taxonomy" id="5949"/>
    <lineage>
        <taxon>Eukaryota</taxon>
        <taxon>Sar</taxon>
        <taxon>Alveolata</taxon>
        <taxon>Ciliophora</taxon>
        <taxon>Intramacronucleata</taxon>
        <taxon>Spirotrichea</taxon>
        <taxon>Stichotrichia</taxon>
        <taxon>Sporadotrichida</taxon>
        <taxon>Oxytrichidae</taxon>
        <taxon>Stylonychinae</taxon>
        <taxon>Stylonychia</taxon>
    </lineage>
</organism>
<keyword evidence="1" id="KW-0472">Membrane</keyword>
<proteinExistence type="predicted"/>
<dbReference type="EMBL" id="CCKQ01019824">
    <property type="protein sequence ID" value="CDW91856.1"/>
    <property type="molecule type" value="Genomic_DNA"/>
</dbReference>
<keyword evidence="1" id="KW-0812">Transmembrane</keyword>
<dbReference type="InParanoid" id="A0A078BCC5"/>
<sequence>MDHDHKDQPTVINEEHNFMYYSQPKVFAKIIQNRMAIFGTWALIGYLGHFFCIIIGLNLYSDNDRLLACNYPKGDHRNSSVYDTSLILVLAYHLIEWIRVIMFAVTILLGSNFIPIWYGTSLNTVFGIIAYIYVHVQRFNEDGKRCADSQRGRAEFLLAEVIIFWLTFFFTSFPHFFLFIMKKENIEEALKKKLSEEEEEH</sequence>
<feature type="transmembrane region" description="Helical" evidence="1">
    <location>
        <begin position="156"/>
        <end position="181"/>
    </location>
</feature>
<accession>A0A078BCC5</accession>
<name>A0A078BCC5_STYLE</name>